<feature type="non-terminal residue" evidence="1">
    <location>
        <position position="88"/>
    </location>
</feature>
<organism evidence="1 2">
    <name type="scientific">Acaulospora colombiana</name>
    <dbReference type="NCBI Taxonomy" id="27376"/>
    <lineage>
        <taxon>Eukaryota</taxon>
        <taxon>Fungi</taxon>
        <taxon>Fungi incertae sedis</taxon>
        <taxon>Mucoromycota</taxon>
        <taxon>Glomeromycotina</taxon>
        <taxon>Glomeromycetes</taxon>
        <taxon>Diversisporales</taxon>
        <taxon>Acaulosporaceae</taxon>
        <taxon>Acaulospora</taxon>
    </lineage>
</organism>
<evidence type="ECO:0000313" key="2">
    <source>
        <dbReference type="Proteomes" id="UP000789525"/>
    </source>
</evidence>
<proteinExistence type="predicted"/>
<keyword evidence="2" id="KW-1185">Reference proteome</keyword>
<protein>
    <submittedName>
        <fullName evidence="1">9048_t:CDS:1</fullName>
    </submittedName>
</protein>
<reference evidence="1" key="1">
    <citation type="submission" date="2021-06" db="EMBL/GenBank/DDBJ databases">
        <authorList>
            <person name="Kallberg Y."/>
            <person name="Tangrot J."/>
            <person name="Rosling A."/>
        </authorList>
    </citation>
    <scope>NUCLEOTIDE SEQUENCE</scope>
    <source>
        <strain evidence="1">CL356</strain>
    </source>
</reference>
<gene>
    <name evidence="1" type="ORF">ACOLOM_LOCUS13089</name>
</gene>
<comment type="caution">
    <text evidence="1">The sequence shown here is derived from an EMBL/GenBank/DDBJ whole genome shotgun (WGS) entry which is preliminary data.</text>
</comment>
<dbReference type="EMBL" id="CAJVPT010057456">
    <property type="protein sequence ID" value="CAG8758561.1"/>
    <property type="molecule type" value="Genomic_DNA"/>
</dbReference>
<name>A0ACA9QMR3_9GLOM</name>
<sequence>QSLTILSSCSPQALGKRTYHEQHFFCAECGDPFLAPRQTRKTKVLANGLLEVVDQDDEMQEVQEEYPAGGPSYRSNEWEVVLELFHML</sequence>
<feature type="non-terminal residue" evidence="1">
    <location>
        <position position="1"/>
    </location>
</feature>
<dbReference type="Proteomes" id="UP000789525">
    <property type="component" value="Unassembled WGS sequence"/>
</dbReference>
<accession>A0ACA9QMR3</accession>
<evidence type="ECO:0000313" key="1">
    <source>
        <dbReference type="EMBL" id="CAG8758561.1"/>
    </source>
</evidence>